<evidence type="ECO:0000313" key="1">
    <source>
        <dbReference type="EMBL" id="JAH73872.1"/>
    </source>
</evidence>
<accession>A0A0E9V756</accession>
<name>A0A0E9V756_ANGAN</name>
<reference evidence="1" key="1">
    <citation type="submission" date="2014-11" db="EMBL/GenBank/DDBJ databases">
        <authorList>
            <person name="Amaro Gonzalez C."/>
        </authorList>
    </citation>
    <scope>NUCLEOTIDE SEQUENCE</scope>
</reference>
<protein>
    <submittedName>
        <fullName evidence="1">Uncharacterized protein</fullName>
    </submittedName>
</protein>
<organism evidence="1">
    <name type="scientific">Anguilla anguilla</name>
    <name type="common">European freshwater eel</name>
    <name type="synonym">Muraena anguilla</name>
    <dbReference type="NCBI Taxonomy" id="7936"/>
    <lineage>
        <taxon>Eukaryota</taxon>
        <taxon>Metazoa</taxon>
        <taxon>Chordata</taxon>
        <taxon>Craniata</taxon>
        <taxon>Vertebrata</taxon>
        <taxon>Euteleostomi</taxon>
        <taxon>Actinopterygii</taxon>
        <taxon>Neopterygii</taxon>
        <taxon>Teleostei</taxon>
        <taxon>Anguilliformes</taxon>
        <taxon>Anguillidae</taxon>
        <taxon>Anguilla</taxon>
    </lineage>
</organism>
<proteinExistence type="predicted"/>
<dbReference type="EMBL" id="GBXM01034705">
    <property type="protein sequence ID" value="JAH73872.1"/>
    <property type="molecule type" value="Transcribed_RNA"/>
</dbReference>
<reference evidence="1" key="2">
    <citation type="journal article" date="2015" name="Fish Shellfish Immunol.">
        <title>Early steps in the European eel (Anguilla anguilla)-Vibrio vulnificus interaction in the gills: Role of the RtxA13 toxin.</title>
        <authorList>
            <person name="Callol A."/>
            <person name="Pajuelo D."/>
            <person name="Ebbesson L."/>
            <person name="Teles M."/>
            <person name="MacKenzie S."/>
            <person name="Amaro C."/>
        </authorList>
    </citation>
    <scope>NUCLEOTIDE SEQUENCE</scope>
</reference>
<sequence>MKCMDSTPYFLVERVLKVEYSRVYVSLLVH</sequence>
<dbReference type="AlphaFoldDB" id="A0A0E9V756"/>